<dbReference type="Proteomes" id="UP000017836">
    <property type="component" value="Unassembled WGS sequence"/>
</dbReference>
<dbReference type="OrthoDB" id="566010at2759"/>
<sequence length="186" mass="21161">MAHVLVATMPIASISQTGKLGIFHWRNSNGMKEKRVIMKGFQDKRWRNGTSKCLLIKMAKWTGMLSSRLARRRKMLEVNPEPSLNEAPVLFNTSIIPWWAWFTASLQPSKELSNGGSTMVGFFMAYYIVEALRGVGMMGQTIHDMPMNLLFAIPVILLLIPQTQKLGALQKWSRMPYKKSQTKESE</sequence>
<dbReference type="Gramene" id="ERN01084">
    <property type="protein sequence ID" value="ERN01084"/>
    <property type="gene ID" value="AMTR_s00002p00183490"/>
</dbReference>
<evidence type="ECO:0000313" key="1">
    <source>
        <dbReference type="EMBL" id="ERN01084.1"/>
    </source>
</evidence>
<organism evidence="1 2">
    <name type="scientific">Amborella trichopoda</name>
    <dbReference type="NCBI Taxonomy" id="13333"/>
    <lineage>
        <taxon>Eukaryota</taxon>
        <taxon>Viridiplantae</taxon>
        <taxon>Streptophyta</taxon>
        <taxon>Embryophyta</taxon>
        <taxon>Tracheophyta</taxon>
        <taxon>Spermatophyta</taxon>
        <taxon>Magnoliopsida</taxon>
        <taxon>Amborellales</taxon>
        <taxon>Amborellaceae</taxon>
        <taxon>Amborella</taxon>
    </lineage>
</organism>
<proteinExistence type="predicted"/>
<keyword evidence="2" id="KW-1185">Reference proteome</keyword>
<reference evidence="2" key="1">
    <citation type="journal article" date="2013" name="Science">
        <title>The Amborella genome and the evolution of flowering plants.</title>
        <authorList>
            <consortium name="Amborella Genome Project"/>
        </authorList>
    </citation>
    <scope>NUCLEOTIDE SEQUENCE [LARGE SCALE GENOMIC DNA]</scope>
</reference>
<dbReference type="AlphaFoldDB" id="W1P0C8"/>
<name>W1P0C8_AMBTC</name>
<evidence type="ECO:0000313" key="2">
    <source>
        <dbReference type="Proteomes" id="UP000017836"/>
    </source>
</evidence>
<dbReference type="GO" id="GO:0009535">
    <property type="term" value="C:chloroplast thylakoid membrane"/>
    <property type="evidence" value="ECO:0000318"/>
    <property type="project" value="GO_Central"/>
</dbReference>
<accession>W1P0C8</accession>
<dbReference type="EMBL" id="KI394767">
    <property type="protein sequence ID" value="ERN01084.1"/>
    <property type="molecule type" value="Genomic_DNA"/>
</dbReference>
<protein>
    <submittedName>
        <fullName evidence="1">Uncharacterized protein</fullName>
    </submittedName>
</protein>
<gene>
    <name evidence="1" type="ORF">AMTR_s00002p00183490</name>
</gene>
<dbReference type="HOGENOM" id="CLU_094768_1_0_1"/>